<dbReference type="GO" id="GO:0016810">
    <property type="term" value="F:hydrolase activity, acting on carbon-nitrogen (but not peptide) bonds"/>
    <property type="evidence" value="ECO:0007669"/>
    <property type="project" value="InterPro"/>
</dbReference>
<name>A0AA42CNS1_9HYPH</name>
<reference evidence="1" key="1">
    <citation type="submission" date="2022-05" db="EMBL/GenBank/DDBJ databases">
        <authorList>
            <person name="Pankratov T."/>
        </authorList>
    </citation>
    <scope>NUCLEOTIDE SEQUENCE</scope>
    <source>
        <strain evidence="1">BP6-180914</strain>
    </source>
</reference>
<protein>
    <submittedName>
        <fullName evidence="1">Uncharacterized protein</fullName>
    </submittedName>
</protein>
<dbReference type="RefSeq" id="WP_282586039.1">
    <property type="nucleotide sequence ID" value="NZ_JAMOIM010000011.1"/>
</dbReference>
<dbReference type="InterPro" id="IPR011059">
    <property type="entry name" value="Metal-dep_hydrolase_composite"/>
</dbReference>
<evidence type="ECO:0000313" key="2">
    <source>
        <dbReference type="Proteomes" id="UP001165667"/>
    </source>
</evidence>
<sequence>MDDEEAGMIGDTGSYPLRVENLITNIVYNACGRDVTHVFVCGECLIDEQRLTRFDKAEAIREVQVVAEKVWERSKPLLAAEGMP</sequence>
<dbReference type="Gene3D" id="2.30.40.10">
    <property type="entry name" value="Urease, subunit C, domain 1"/>
    <property type="match status" value="1"/>
</dbReference>
<comment type="caution">
    <text evidence="1">The sequence shown here is derived from an EMBL/GenBank/DDBJ whole genome shotgun (WGS) entry which is preliminary data.</text>
</comment>
<proteinExistence type="predicted"/>
<dbReference type="Proteomes" id="UP001165667">
    <property type="component" value="Unassembled WGS sequence"/>
</dbReference>
<evidence type="ECO:0000313" key="1">
    <source>
        <dbReference type="EMBL" id="MCW6509665.1"/>
    </source>
</evidence>
<gene>
    <name evidence="1" type="ORF">M8523_16730</name>
</gene>
<accession>A0AA42CNS1</accession>
<dbReference type="SUPFAM" id="SSF51338">
    <property type="entry name" value="Composite domain of metallo-dependent hydrolases"/>
    <property type="match status" value="1"/>
</dbReference>
<dbReference type="EMBL" id="JAMOIM010000011">
    <property type="protein sequence ID" value="MCW6509665.1"/>
    <property type="molecule type" value="Genomic_DNA"/>
</dbReference>
<keyword evidence="2" id="KW-1185">Reference proteome</keyword>
<organism evidence="1 2">
    <name type="scientific">Lichenifustis flavocetrariae</name>
    <dbReference type="NCBI Taxonomy" id="2949735"/>
    <lineage>
        <taxon>Bacteria</taxon>
        <taxon>Pseudomonadati</taxon>
        <taxon>Pseudomonadota</taxon>
        <taxon>Alphaproteobacteria</taxon>
        <taxon>Hyphomicrobiales</taxon>
        <taxon>Lichenihabitantaceae</taxon>
        <taxon>Lichenifustis</taxon>
    </lineage>
</organism>
<dbReference type="AlphaFoldDB" id="A0AA42CNS1"/>